<dbReference type="Pfam" id="PF08032">
    <property type="entry name" value="SpoU_sub_bind"/>
    <property type="match status" value="1"/>
</dbReference>
<evidence type="ECO:0000256" key="3">
    <source>
        <dbReference type="ARBA" id="ARBA00022603"/>
    </source>
</evidence>
<evidence type="ECO:0000256" key="6">
    <source>
        <dbReference type="HAMAP-Rule" id="MF_01887"/>
    </source>
</evidence>
<evidence type="ECO:0000256" key="4">
    <source>
        <dbReference type="ARBA" id="ARBA00022679"/>
    </source>
</evidence>
<keyword evidence="2 6" id="KW-0698">rRNA processing</keyword>
<dbReference type="RefSeq" id="WP_034430774.1">
    <property type="nucleotide sequence ID" value="NZ_CBTK010000035.1"/>
</dbReference>
<evidence type="ECO:0000256" key="5">
    <source>
        <dbReference type="ARBA" id="ARBA00022691"/>
    </source>
</evidence>
<dbReference type="Pfam" id="PF00588">
    <property type="entry name" value="SpoU_methylase"/>
    <property type="match status" value="1"/>
</dbReference>
<gene>
    <name evidence="6" type="primary">rlmB</name>
    <name evidence="8" type="ORF">BN874_130032</name>
</gene>
<keyword evidence="3 6" id="KW-0489">Methyltransferase</keyword>
<dbReference type="GO" id="GO:0005829">
    <property type="term" value="C:cytosol"/>
    <property type="evidence" value="ECO:0007669"/>
    <property type="project" value="TreeGrafter"/>
</dbReference>
<comment type="function">
    <text evidence="6">Specifically methylates the ribose of guanosine 2251 in 23S rRNA.</text>
</comment>
<accession>A0A7U7G856</accession>
<dbReference type="Gene3D" id="3.40.1280.10">
    <property type="match status" value="1"/>
</dbReference>
<dbReference type="NCBIfam" id="TIGR00186">
    <property type="entry name" value="rRNA_methyl_3"/>
    <property type="match status" value="1"/>
</dbReference>
<dbReference type="InterPro" id="IPR029026">
    <property type="entry name" value="tRNA_m1G_MTases_N"/>
</dbReference>
<comment type="caution">
    <text evidence="8">The sequence shown here is derived from an EMBL/GenBank/DDBJ whole genome shotgun (WGS) entry which is preliminary data.</text>
</comment>
<dbReference type="InterPro" id="IPR029064">
    <property type="entry name" value="Ribosomal_eL30-like_sf"/>
</dbReference>
<comment type="catalytic activity">
    <reaction evidence="6">
        <text>guanosine(2251) in 23S rRNA + S-adenosyl-L-methionine = 2'-O-methylguanosine(2251) in 23S rRNA + S-adenosyl-L-homocysteine + H(+)</text>
        <dbReference type="Rhea" id="RHEA:24140"/>
        <dbReference type="Rhea" id="RHEA-COMP:10239"/>
        <dbReference type="Rhea" id="RHEA-COMP:10241"/>
        <dbReference type="ChEBI" id="CHEBI:15378"/>
        <dbReference type="ChEBI" id="CHEBI:57856"/>
        <dbReference type="ChEBI" id="CHEBI:59789"/>
        <dbReference type="ChEBI" id="CHEBI:74269"/>
        <dbReference type="ChEBI" id="CHEBI:74445"/>
        <dbReference type="EC" id="2.1.1.185"/>
    </reaction>
</comment>
<dbReference type="Proteomes" id="UP000019184">
    <property type="component" value="Unassembled WGS sequence"/>
</dbReference>
<dbReference type="InterPro" id="IPR013123">
    <property type="entry name" value="SpoU_subst-bd"/>
</dbReference>
<dbReference type="AlphaFoldDB" id="A0A7U7G856"/>
<dbReference type="FunFam" id="3.40.1280.10:FF:000008">
    <property type="entry name" value="Group 3 RNA methyltransferase TrmH"/>
    <property type="match status" value="1"/>
</dbReference>
<dbReference type="OrthoDB" id="9785673at2"/>
<evidence type="ECO:0000259" key="7">
    <source>
        <dbReference type="SMART" id="SM00967"/>
    </source>
</evidence>
<feature type="binding site" evidence="6">
    <location>
        <position position="228"/>
    </location>
    <ligand>
        <name>S-adenosyl-L-methionine</name>
        <dbReference type="ChEBI" id="CHEBI:59789"/>
    </ligand>
</feature>
<dbReference type="InterPro" id="IPR029028">
    <property type="entry name" value="Alpha/beta_knot_MTases"/>
</dbReference>
<dbReference type="PANTHER" id="PTHR46429:SF1">
    <property type="entry name" value="23S RRNA (GUANOSINE-2'-O-)-METHYLTRANSFERASE RLMB"/>
    <property type="match status" value="1"/>
</dbReference>
<comment type="subcellular location">
    <subcellularLocation>
        <location evidence="6">Cytoplasm</location>
    </subcellularLocation>
</comment>
<organism evidence="8 9">
    <name type="scientific">Candidatus Contendobacter odensis Run_B_J11</name>
    <dbReference type="NCBI Taxonomy" id="1400861"/>
    <lineage>
        <taxon>Bacteria</taxon>
        <taxon>Pseudomonadati</taxon>
        <taxon>Pseudomonadota</taxon>
        <taxon>Gammaproteobacteria</taxon>
        <taxon>Candidatus Competibacteraceae</taxon>
        <taxon>Candidatus Contendibacter</taxon>
    </lineage>
</organism>
<name>A0A7U7G856_9GAMM</name>
<keyword evidence="4 6" id="KW-0808">Transferase</keyword>
<dbReference type="GO" id="GO:0003723">
    <property type="term" value="F:RNA binding"/>
    <property type="evidence" value="ECO:0007669"/>
    <property type="project" value="InterPro"/>
</dbReference>
<evidence type="ECO:0000313" key="9">
    <source>
        <dbReference type="Proteomes" id="UP000019184"/>
    </source>
</evidence>
<evidence type="ECO:0000256" key="2">
    <source>
        <dbReference type="ARBA" id="ARBA00022552"/>
    </source>
</evidence>
<dbReference type="EMBL" id="CBTK010000035">
    <property type="protein sequence ID" value="CDH43707.1"/>
    <property type="molecule type" value="Genomic_DNA"/>
</dbReference>
<dbReference type="SUPFAM" id="SSF55315">
    <property type="entry name" value="L30e-like"/>
    <property type="match status" value="1"/>
</dbReference>
<dbReference type="PANTHER" id="PTHR46429">
    <property type="entry name" value="23S RRNA (GUANOSINE-2'-O-)-METHYLTRANSFERASE RLMB"/>
    <property type="match status" value="1"/>
</dbReference>
<dbReference type="SMART" id="SM00967">
    <property type="entry name" value="SpoU_sub_bind"/>
    <property type="match status" value="1"/>
</dbReference>
<keyword evidence="5 6" id="KW-0949">S-adenosyl-L-methionine</keyword>
<dbReference type="InterPro" id="IPR024915">
    <property type="entry name" value="23S_rRNA_MeTrfase_RlmB"/>
</dbReference>
<keyword evidence="1 6" id="KW-0963">Cytoplasm</keyword>
<proteinExistence type="inferred from homology"/>
<dbReference type="EC" id="2.1.1.185" evidence="6"/>
<protein>
    <recommendedName>
        <fullName evidence="6">23S rRNA (guanosine-2'-O-)-methyltransferase RlmB</fullName>
        <ecNumber evidence="6">2.1.1.185</ecNumber>
    </recommendedName>
    <alternativeName>
        <fullName evidence="6">23S rRNA (guanosine2251 2'-O)-methyltransferase</fullName>
    </alternativeName>
    <alternativeName>
        <fullName evidence="6">23S rRNA Gm2251 2'-O-methyltransferase</fullName>
    </alternativeName>
</protein>
<feature type="binding site" evidence="6">
    <location>
        <position position="199"/>
    </location>
    <ligand>
        <name>S-adenosyl-L-methionine</name>
        <dbReference type="ChEBI" id="CHEBI:59789"/>
    </ligand>
</feature>
<dbReference type="InterPro" id="IPR001537">
    <property type="entry name" value="SpoU_MeTrfase"/>
</dbReference>
<evidence type="ECO:0000313" key="8">
    <source>
        <dbReference type="EMBL" id="CDH43707.1"/>
    </source>
</evidence>
<dbReference type="InterPro" id="IPR004441">
    <property type="entry name" value="rRNA_MeTrfase_TrmH"/>
</dbReference>
<comment type="similarity">
    <text evidence="6">Belongs to the class IV-like SAM-binding methyltransferase superfamily. RNA methyltransferase TrmH family. RlmB subfamily.</text>
</comment>
<dbReference type="HAMAP" id="MF_01887">
    <property type="entry name" value="23SrRNA_methyltr_B"/>
    <property type="match status" value="1"/>
</dbReference>
<keyword evidence="9" id="KW-1185">Reference proteome</keyword>
<dbReference type="SUPFAM" id="SSF75217">
    <property type="entry name" value="alpha/beta knot"/>
    <property type="match status" value="1"/>
</dbReference>
<dbReference type="GO" id="GO:0070039">
    <property type="term" value="F:rRNA (guanosine-2'-O-)-methyltransferase activity"/>
    <property type="evidence" value="ECO:0007669"/>
    <property type="project" value="UniProtKB-UniRule"/>
</dbReference>
<dbReference type="CDD" id="cd18103">
    <property type="entry name" value="SpoU-like_RlmB"/>
    <property type="match status" value="1"/>
</dbReference>
<feature type="domain" description="RNA 2-O ribose methyltransferase substrate binding" evidence="7">
    <location>
        <begin position="5"/>
        <end position="81"/>
    </location>
</feature>
<reference evidence="8 9" key="1">
    <citation type="journal article" date="2014" name="ISME J.">
        <title>Candidatus Competibacter-lineage genomes retrieved from metagenomes reveal functional metabolic diversity.</title>
        <authorList>
            <person name="McIlroy S.J."/>
            <person name="Albertsen M."/>
            <person name="Andresen E.K."/>
            <person name="Saunders A.M."/>
            <person name="Kristiansen R."/>
            <person name="Stokholm-Bjerregaard M."/>
            <person name="Nielsen K.L."/>
            <person name="Nielsen P.H."/>
        </authorList>
    </citation>
    <scope>NUCLEOTIDE SEQUENCE [LARGE SCALE GENOMIC DNA]</scope>
    <source>
        <strain evidence="8 9">Run_B_J11</strain>
    </source>
</reference>
<evidence type="ECO:0000256" key="1">
    <source>
        <dbReference type="ARBA" id="ARBA00022490"/>
    </source>
</evidence>
<sequence length="249" mass="26611">MSDEVIHGLHAVAAALKYEPEHLRGLWVERQRRDARMQALLDQAASHGVAIHPTDRAELDRLSGSVHHQGIVARLAVRQRSHDEADLPELLAAAGEPALLLVLDGVQDPHNLGACLRSAAAAGVHAVIAPADRAAGLNATVRKVACGAAEITPFIAVTNLARTLRSLQEQGVWLVGAAGEAESSLYAVDFTLPTAMVLGAEEKGLRRLTREVCDRLARIPMTGSMESLNVSVAAGIFLFEARRQRGRVS</sequence>
<feature type="binding site" evidence="6">
    <location>
        <position position="219"/>
    </location>
    <ligand>
        <name>S-adenosyl-L-methionine</name>
        <dbReference type="ChEBI" id="CHEBI:59789"/>
    </ligand>
</feature>
<dbReference type="Gene3D" id="3.30.1330.30">
    <property type="match status" value="1"/>
</dbReference>